<dbReference type="EMBL" id="FORM01000006">
    <property type="protein sequence ID" value="SFJ35756.1"/>
    <property type="molecule type" value="Genomic_DNA"/>
</dbReference>
<dbReference type="InterPro" id="IPR007454">
    <property type="entry name" value="UPF0250_YbeD-like"/>
</dbReference>
<proteinExistence type="predicted"/>
<protein>
    <recommendedName>
        <fullName evidence="3">DUF493 domain-containing protein</fullName>
    </recommendedName>
</protein>
<dbReference type="Gene3D" id="3.30.70.260">
    <property type="match status" value="1"/>
</dbReference>
<evidence type="ECO:0008006" key="3">
    <source>
        <dbReference type="Google" id="ProtNLM"/>
    </source>
</evidence>
<dbReference type="Pfam" id="PF04359">
    <property type="entry name" value="DUF493"/>
    <property type="match status" value="1"/>
</dbReference>
<evidence type="ECO:0000313" key="2">
    <source>
        <dbReference type="Proteomes" id="UP000199559"/>
    </source>
</evidence>
<dbReference type="AlphaFoldDB" id="A0A1I3QRI5"/>
<name>A0A1I3QRI5_9FLAO</name>
<dbReference type="Proteomes" id="UP000199559">
    <property type="component" value="Unassembled WGS sequence"/>
</dbReference>
<sequence length="97" mass="11058">MNKTPNPEEFYAKLKSQLADTATWPNEYLYKFIVLSDLQKIAEIEAIFDNMGAVIKTKESSNGKYTSVSINVRMKNPDHVIEKYLEVTEKVEGVISL</sequence>
<dbReference type="RefSeq" id="WP_090840633.1">
    <property type="nucleotide sequence ID" value="NZ_CANLBQ010000006.1"/>
</dbReference>
<dbReference type="SUPFAM" id="SSF117991">
    <property type="entry name" value="YbeD/HP0495-like"/>
    <property type="match status" value="1"/>
</dbReference>
<gene>
    <name evidence="1" type="ORF">SAMN05443431_106246</name>
</gene>
<dbReference type="InterPro" id="IPR027471">
    <property type="entry name" value="YbeD-like_sf"/>
</dbReference>
<keyword evidence="2" id="KW-1185">Reference proteome</keyword>
<reference evidence="2" key="1">
    <citation type="submission" date="2016-10" db="EMBL/GenBank/DDBJ databases">
        <authorList>
            <person name="Varghese N."/>
            <person name="Submissions S."/>
        </authorList>
    </citation>
    <scope>NUCLEOTIDE SEQUENCE [LARGE SCALE GENOMIC DNA]</scope>
    <source>
        <strain evidence="2">DSM 28881</strain>
    </source>
</reference>
<dbReference type="STRING" id="1144750.SAMN05443431_106246"/>
<organism evidence="1 2">
    <name type="scientific">Olleya namhaensis</name>
    <dbReference type="NCBI Taxonomy" id="1144750"/>
    <lineage>
        <taxon>Bacteria</taxon>
        <taxon>Pseudomonadati</taxon>
        <taxon>Bacteroidota</taxon>
        <taxon>Flavobacteriia</taxon>
        <taxon>Flavobacteriales</taxon>
        <taxon>Flavobacteriaceae</taxon>
    </lineage>
</organism>
<evidence type="ECO:0000313" key="1">
    <source>
        <dbReference type="EMBL" id="SFJ35756.1"/>
    </source>
</evidence>
<accession>A0A1I3QRI5</accession>